<dbReference type="Gene3D" id="3.60.40.10">
    <property type="entry name" value="PPM-type phosphatase domain"/>
    <property type="match status" value="1"/>
</dbReference>
<keyword evidence="3" id="KW-1185">Reference proteome</keyword>
<dbReference type="PROSITE" id="PS51746">
    <property type="entry name" value="PPM_2"/>
    <property type="match status" value="1"/>
</dbReference>
<sequence length="481" mass="54336">MLTILLRHTVVNVRHRSTISLNYGQSILVRKFLCTSVQRQAHLPQLSPYDVNLILRENEFMYTFTEEQNCSVHGYESNQLSSNRPCEDTRTEASFIHKNAFICGIFDGHGGPACSQVVSKRLLRYIAASVIDRKILKEQIKQKCNSQSFLKCHNDKVDFVKEIKDLYEESFSKFVRKISSQSQNERSKEIQNAFLSLDKDLSEEALRHTNIRTMSVAMSGAVACVAHVEGIDLHVANTGDCTAVLGTQNTETGQWLSKKLTVEHNTDNHREVKRILSEHPKEERDTAIRNDRLLGQLAPLRALGDFRYKWSSTTMEKYVVPVYGEASIPQHYFTPPYLTAEPEVEHHTLTPNDKFLVIASDGLWDFLTPSQVVGLVGEHLSSKRILEPVKIPSGDVSLQSIADLLAQRKAGLTTKPLDQNSATHLIRYALGSTDYGIEHSKISYYLSLPQDVVRLYRDDITITVIYFNSDCISSLKDTGTS</sequence>
<dbReference type="SUPFAM" id="SSF81606">
    <property type="entry name" value="PP2C-like"/>
    <property type="match status" value="1"/>
</dbReference>
<dbReference type="EMBL" id="JXJN01015182">
    <property type="status" value="NOT_ANNOTATED_CDS"/>
    <property type="molecule type" value="Genomic_DNA"/>
</dbReference>
<reference evidence="3" key="1">
    <citation type="submission" date="2015-01" db="EMBL/GenBank/DDBJ databases">
        <authorList>
            <person name="Aksoy S."/>
            <person name="Warren W."/>
            <person name="Wilson R.K."/>
        </authorList>
    </citation>
    <scope>NUCLEOTIDE SEQUENCE [LARGE SCALE GENOMIC DNA]</scope>
    <source>
        <strain evidence="3">IAEA</strain>
    </source>
</reference>
<proteinExistence type="predicted"/>
<dbReference type="Proteomes" id="UP000092460">
    <property type="component" value="Unassembled WGS sequence"/>
</dbReference>
<accession>A0A1B0BIV2</accession>
<dbReference type="SMART" id="SM00332">
    <property type="entry name" value="PP2Cc"/>
    <property type="match status" value="1"/>
</dbReference>
<dbReference type="CDD" id="cd00143">
    <property type="entry name" value="PP2Cc"/>
    <property type="match status" value="1"/>
</dbReference>
<organism evidence="2 3">
    <name type="scientific">Glossina palpalis gambiensis</name>
    <dbReference type="NCBI Taxonomy" id="67801"/>
    <lineage>
        <taxon>Eukaryota</taxon>
        <taxon>Metazoa</taxon>
        <taxon>Ecdysozoa</taxon>
        <taxon>Arthropoda</taxon>
        <taxon>Hexapoda</taxon>
        <taxon>Insecta</taxon>
        <taxon>Pterygota</taxon>
        <taxon>Neoptera</taxon>
        <taxon>Endopterygota</taxon>
        <taxon>Diptera</taxon>
        <taxon>Brachycera</taxon>
        <taxon>Muscomorpha</taxon>
        <taxon>Hippoboscoidea</taxon>
        <taxon>Glossinidae</taxon>
        <taxon>Glossina</taxon>
    </lineage>
</organism>
<reference evidence="2" key="2">
    <citation type="submission" date="2020-05" db="UniProtKB">
        <authorList>
            <consortium name="EnsemblMetazoa"/>
        </authorList>
    </citation>
    <scope>IDENTIFICATION</scope>
    <source>
        <strain evidence="2">IAEA</strain>
    </source>
</reference>
<evidence type="ECO:0000259" key="1">
    <source>
        <dbReference type="PROSITE" id="PS51746"/>
    </source>
</evidence>
<dbReference type="GO" id="GO:0005739">
    <property type="term" value="C:mitochondrion"/>
    <property type="evidence" value="ECO:0007669"/>
    <property type="project" value="TreeGrafter"/>
</dbReference>
<feature type="domain" description="PPM-type phosphatase" evidence="1">
    <location>
        <begin position="72"/>
        <end position="467"/>
    </location>
</feature>
<dbReference type="GO" id="GO:0004741">
    <property type="term" value="F:[pyruvate dehydrogenase (acetyl-transferring)]-phosphatase activity"/>
    <property type="evidence" value="ECO:0007669"/>
    <property type="project" value="TreeGrafter"/>
</dbReference>
<evidence type="ECO:0000313" key="3">
    <source>
        <dbReference type="Proteomes" id="UP000092460"/>
    </source>
</evidence>
<dbReference type="Pfam" id="PF00481">
    <property type="entry name" value="PP2C"/>
    <property type="match status" value="1"/>
</dbReference>
<dbReference type="PANTHER" id="PTHR13832:SF792">
    <property type="entry name" value="GM14286P"/>
    <property type="match status" value="1"/>
</dbReference>
<protein>
    <recommendedName>
        <fullName evidence="1">PPM-type phosphatase domain-containing protein</fullName>
    </recommendedName>
</protein>
<dbReference type="AlphaFoldDB" id="A0A1B0BIV2"/>
<evidence type="ECO:0000313" key="2">
    <source>
        <dbReference type="EnsemblMetazoa" id="GPPI031590-PA"/>
    </source>
</evidence>
<name>A0A1B0BIV2_9MUSC</name>
<dbReference type="STRING" id="67801.A0A1B0BIV2"/>
<dbReference type="EnsemblMetazoa" id="GPPI031590-RA">
    <property type="protein sequence ID" value="GPPI031590-PA"/>
    <property type="gene ID" value="GPPI031590"/>
</dbReference>
<dbReference type="PANTHER" id="PTHR13832">
    <property type="entry name" value="PROTEIN PHOSPHATASE 2C"/>
    <property type="match status" value="1"/>
</dbReference>
<dbReference type="InterPro" id="IPR036457">
    <property type="entry name" value="PPM-type-like_dom_sf"/>
</dbReference>
<dbReference type="InterPro" id="IPR015655">
    <property type="entry name" value="PP2C"/>
</dbReference>
<dbReference type="VEuPathDB" id="VectorBase:GPPI031590"/>
<dbReference type="InterPro" id="IPR001932">
    <property type="entry name" value="PPM-type_phosphatase-like_dom"/>
</dbReference>